<evidence type="ECO:0000313" key="2">
    <source>
        <dbReference type="Proteomes" id="UP001195483"/>
    </source>
</evidence>
<reference evidence="1" key="2">
    <citation type="journal article" date="2021" name="Genome Biol. Evol.">
        <title>Developing a high-quality reference genome for a parasitic bivalve with doubly uniparental inheritance (Bivalvia: Unionida).</title>
        <authorList>
            <person name="Smith C.H."/>
        </authorList>
    </citation>
    <scope>NUCLEOTIDE SEQUENCE</scope>
    <source>
        <strain evidence="1">CHS0354</strain>
        <tissue evidence="1">Mantle</tissue>
    </source>
</reference>
<dbReference type="Gene3D" id="2.30.30.40">
    <property type="entry name" value="SH3 Domains"/>
    <property type="match status" value="1"/>
</dbReference>
<dbReference type="EMBL" id="JAEAOA010000640">
    <property type="protein sequence ID" value="KAK3578845.1"/>
    <property type="molecule type" value="Genomic_DNA"/>
</dbReference>
<accession>A0AAE0RT13</accession>
<name>A0AAE0RT13_9BIVA</name>
<dbReference type="Proteomes" id="UP001195483">
    <property type="component" value="Unassembled WGS sequence"/>
</dbReference>
<evidence type="ECO:0000313" key="1">
    <source>
        <dbReference type="EMBL" id="KAK3578845.1"/>
    </source>
</evidence>
<gene>
    <name evidence="1" type="ORF">CHS0354_010198</name>
</gene>
<dbReference type="SUPFAM" id="SSF50044">
    <property type="entry name" value="SH3-domain"/>
    <property type="match status" value="1"/>
</dbReference>
<evidence type="ECO:0008006" key="3">
    <source>
        <dbReference type="Google" id="ProtNLM"/>
    </source>
</evidence>
<reference evidence="1" key="3">
    <citation type="submission" date="2023-05" db="EMBL/GenBank/DDBJ databases">
        <authorList>
            <person name="Smith C.H."/>
        </authorList>
    </citation>
    <scope>NUCLEOTIDE SEQUENCE</scope>
    <source>
        <strain evidence="1">CHS0354</strain>
        <tissue evidence="1">Mantle</tissue>
    </source>
</reference>
<protein>
    <recommendedName>
        <fullName evidence="3">SH3 domain-containing protein</fullName>
    </recommendedName>
</protein>
<proteinExistence type="predicted"/>
<dbReference type="AlphaFoldDB" id="A0AAE0RT13"/>
<comment type="caution">
    <text evidence="1">The sequence shown here is derived from an EMBL/GenBank/DDBJ whole genome shotgun (WGS) entry which is preliminary data.</text>
</comment>
<dbReference type="InterPro" id="IPR036028">
    <property type="entry name" value="SH3-like_dom_sf"/>
</dbReference>
<organism evidence="1 2">
    <name type="scientific">Potamilus streckersoni</name>
    <dbReference type="NCBI Taxonomy" id="2493646"/>
    <lineage>
        <taxon>Eukaryota</taxon>
        <taxon>Metazoa</taxon>
        <taxon>Spiralia</taxon>
        <taxon>Lophotrochozoa</taxon>
        <taxon>Mollusca</taxon>
        <taxon>Bivalvia</taxon>
        <taxon>Autobranchia</taxon>
        <taxon>Heteroconchia</taxon>
        <taxon>Palaeoheterodonta</taxon>
        <taxon>Unionida</taxon>
        <taxon>Unionoidea</taxon>
        <taxon>Unionidae</taxon>
        <taxon>Ambleminae</taxon>
        <taxon>Lampsilini</taxon>
        <taxon>Potamilus</taxon>
    </lineage>
</organism>
<reference evidence="1" key="1">
    <citation type="journal article" date="2021" name="Genome Biol. Evol.">
        <title>A High-Quality Reference Genome for a Parasitic Bivalve with Doubly Uniparental Inheritance (Bivalvia: Unionida).</title>
        <authorList>
            <person name="Smith C.H."/>
        </authorList>
    </citation>
    <scope>NUCLEOTIDE SEQUENCE</scope>
    <source>
        <strain evidence="1">CHS0354</strain>
    </source>
</reference>
<keyword evidence="2" id="KW-1185">Reference proteome</keyword>
<sequence length="200" mass="22510">MNYYGSTECLIGVVRVGDEVRGWNLKLLGAIDVWLKITDKPLPDYLKRQLTISESAEIIRPIKESKQSKNLGQTDTNTEKRMAWDMSHEKVIVKSSDSDTDSEVPDAADVTTLANVKVIAIEGYIGQNRDELTFKIGQKIKQKIPANSDGMAYGWIRKGKLKKKTYGYYPANLVEFKPKKERTGIRGRLFKKGGILKIAS</sequence>